<dbReference type="Gene3D" id="3.20.20.370">
    <property type="entry name" value="Glycoside hydrolase/deacetylase"/>
    <property type="match status" value="1"/>
</dbReference>
<evidence type="ECO:0000259" key="1">
    <source>
        <dbReference type="PROSITE" id="PS51677"/>
    </source>
</evidence>
<dbReference type="PANTHER" id="PTHR10587">
    <property type="entry name" value="GLYCOSYL TRANSFERASE-RELATED"/>
    <property type="match status" value="1"/>
</dbReference>
<dbReference type="InterPro" id="IPR011330">
    <property type="entry name" value="Glyco_hydro/deAcase_b/a-brl"/>
</dbReference>
<sequence>MDKRKRLGRSFFSITVLAIGLLCSALYQAVHVFDDKSRVIRKIPTTHKVVAITIDDGPHYKTTPEILRVLKEKQVKATFFVLGANAEAHPEIVAQAVADGHEIASHAYSHRRLNRLTAAEVAEEFARLETVLQPVAPKPTLFRPPDGAYNDGIVALARDRGYTTVLWSVDTGDWRQGPVDLVVKAVLEHVQPGSIILMHDGQYPLPTPQAMPIIIDKLQALGYQLVTVSELLQYYEVAR</sequence>
<dbReference type="Proteomes" id="UP000320776">
    <property type="component" value="Chromosome"/>
</dbReference>
<accession>A0A517E130</accession>
<organism evidence="2 3">
    <name type="scientific">Sporomusa termitida</name>
    <dbReference type="NCBI Taxonomy" id="2377"/>
    <lineage>
        <taxon>Bacteria</taxon>
        <taxon>Bacillati</taxon>
        <taxon>Bacillota</taxon>
        <taxon>Negativicutes</taxon>
        <taxon>Selenomonadales</taxon>
        <taxon>Sporomusaceae</taxon>
        <taxon>Sporomusa</taxon>
    </lineage>
</organism>
<evidence type="ECO:0000313" key="2">
    <source>
        <dbReference type="EMBL" id="QDR83206.1"/>
    </source>
</evidence>
<dbReference type="KEGG" id="sted:SPTER_46870"/>
<dbReference type="GO" id="GO:0016810">
    <property type="term" value="F:hydrolase activity, acting on carbon-nitrogen (but not peptide) bonds"/>
    <property type="evidence" value="ECO:0007669"/>
    <property type="project" value="InterPro"/>
</dbReference>
<dbReference type="RefSeq" id="WP_144352512.1">
    <property type="nucleotide sequence ID" value="NZ_CP036259.1"/>
</dbReference>
<dbReference type="CDD" id="cd10917">
    <property type="entry name" value="CE4_NodB_like_6s_7s"/>
    <property type="match status" value="1"/>
</dbReference>
<proteinExistence type="predicted"/>
<dbReference type="GO" id="GO:0005975">
    <property type="term" value="P:carbohydrate metabolic process"/>
    <property type="evidence" value="ECO:0007669"/>
    <property type="project" value="InterPro"/>
</dbReference>
<evidence type="ECO:0000313" key="3">
    <source>
        <dbReference type="Proteomes" id="UP000320776"/>
    </source>
</evidence>
<dbReference type="SUPFAM" id="SSF88713">
    <property type="entry name" value="Glycoside hydrolase/deacetylase"/>
    <property type="match status" value="1"/>
</dbReference>
<dbReference type="InterPro" id="IPR050248">
    <property type="entry name" value="Polysacc_deacetylase_ArnD"/>
</dbReference>
<dbReference type="OrthoDB" id="9812065at2"/>
<keyword evidence="3" id="KW-1185">Reference proteome</keyword>
<gene>
    <name evidence="2" type="primary">pgdA_1</name>
    <name evidence="2" type="ORF">SPTER_46870</name>
</gene>
<dbReference type="Pfam" id="PF01522">
    <property type="entry name" value="Polysacc_deac_1"/>
    <property type="match status" value="1"/>
</dbReference>
<name>A0A517E130_9FIRM</name>
<feature type="domain" description="NodB homology" evidence="1">
    <location>
        <begin position="48"/>
        <end position="226"/>
    </location>
</feature>
<protein>
    <submittedName>
        <fullName evidence="2">Peptidoglycan-N-acetylglucosamine deacetylase</fullName>
        <ecNumber evidence="2">3.5.1.104</ecNumber>
    </submittedName>
</protein>
<keyword evidence="2" id="KW-0378">Hydrolase</keyword>
<dbReference type="AlphaFoldDB" id="A0A517E130"/>
<dbReference type="EC" id="3.5.1.104" evidence="2"/>
<dbReference type="PROSITE" id="PS51677">
    <property type="entry name" value="NODB"/>
    <property type="match status" value="1"/>
</dbReference>
<dbReference type="InterPro" id="IPR002509">
    <property type="entry name" value="NODB_dom"/>
</dbReference>
<dbReference type="EMBL" id="CP036259">
    <property type="protein sequence ID" value="QDR83206.1"/>
    <property type="molecule type" value="Genomic_DNA"/>
</dbReference>
<reference evidence="2 3" key="1">
    <citation type="submission" date="2019-02" db="EMBL/GenBank/DDBJ databases">
        <title>Closed genome of Sporomusa termitida DSM 4440.</title>
        <authorList>
            <person name="Poehlein A."/>
            <person name="Daniel R."/>
        </authorList>
    </citation>
    <scope>NUCLEOTIDE SEQUENCE [LARGE SCALE GENOMIC DNA]</scope>
    <source>
        <strain evidence="2 3">DSM 4440</strain>
    </source>
</reference>